<sequence length="417" mass="47917">MKKYRGASGKIYNIDPEPIAKGGEGTICAVEGADDIVAKIYKQEKRTKRRLEKLSLMIRYQLTDIQRRQVTWPLDVIYEESGFAGYIMPRLHSAEDFTVVCGAGIEEINLEDRLFIGYNICAAVDTVHSFGQVCGDLNPQNICVNLDMDDPGALMVTLVDTDSYHIVNGQMMYRCEVGQANYIPPELQKRLYGGQSLSSMPLPTYSKETDRFALAVNLFSLFMNGCHPFACAIDPEEAEQMDESLDIPQPSDNIRKGFSPFFYKKKGITYPTYAPDFTFLPESFQRLFYRTFVDGYKDPTVRASASEWMQVIMEVLQNKDYIKCPHGHIYFIHKMECPYCEMIKKHQERQRKAEAEAAAEKRRIAASQPIHPKEHMADNYMDVRPKEPTFLESHFVFIIYGVIAFFIILFIVWYFNS</sequence>
<dbReference type="PROSITE" id="PS50011">
    <property type="entry name" value="PROTEIN_KINASE_DOM"/>
    <property type="match status" value="1"/>
</dbReference>
<evidence type="ECO:0000259" key="2">
    <source>
        <dbReference type="PROSITE" id="PS50011"/>
    </source>
</evidence>
<organism evidence="3 4">
    <name type="scientific">Jutongia huaianensis</name>
    <dbReference type="NCBI Taxonomy" id="2763668"/>
    <lineage>
        <taxon>Bacteria</taxon>
        <taxon>Bacillati</taxon>
        <taxon>Bacillota</taxon>
        <taxon>Clostridia</taxon>
        <taxon>Lachnospirales</taxon>
        <taxon>Lachnospiraceae</taxon>
        <taxon>Jutongia</taxon>
    </lineage>
</organism>
<keyword evidence="1" id="KW-1133">Transmembrane helix</keyword>
<keyword evidence="1" id="KW-0472">Membrane</keyword>
<keyword evidence="1" id="KW-0812">Transmembrane</keyword>
<evidence type="ECO:0000256" key="1">
    <source>
        <dbReference type="SAM" id="Phobius"/>
    </source>
</evidence>
<dbReference type="SMART" id="SM00220">
    <property type="entry name" value="S_TKc"/>
    <property type="match status" value="1"/>
</dbReference>
<reference evidence="3 4" key="1">
    <citation type="submission" date="2020-08" db="EMBL/GenBank/DDBJ databases">
        <title>Genome public.</title>
        <authorList>
            <person name="Liu C."/>
            <person name="Sun Q."/>
        </authorList>
    </citation>
    <scope>NUCLEOTIDE SEQUENCE [LARGE SCALE GENOMIC DNA]</scope>
    <source>
        <strain evidence="3 4">NSJ-37</strain>
    </source>
</reference>
<feature type="transmembrane region" description="Helical" evidence="1">
    <location>
        <begin position="394"/>
        <end position="415"/>
    </location>
</feature>
<dbReference type="Proteomes" id="UP000606193">
    <property type="component" value="Unassembled WGS sequence"/>
</dbReference>
<protein>
    <recommendedName>
        <fullName evidence="2">Protein kinase domain-containing protein</fullName>
    </recommendedName>
</protein>
<evidence type="ECO:0000313" key="4">
    <source>
        <dbReference type="Proteomes" id="UP000606193"/>
    </source>
</evidence>
<dbReference type="EMBL" id="JACRSX010000018">
    <property type="protein sequence ID" value="MBC8563243.1"/>
    <property type="molecule type" value="Genomic_DNA"/>
</dbReference>
<gene>
    <name evidence="3" type="ORF">H8704_11520</name>
</gene>
<dbReference type="InterPro" id="IPR011009">
    <property type="entry name" value="Kinase-like_dom_sf"/>
</dbReference>
<dbReference type="Gene3D" id="1.10.510.10">
    <property type="entry name" value="Transferase(Phosphotransferase) domain 1"/>
    <property type="match status" value="1"/>
</dbReference>
<dbReference type="SUPFAM" id="SSF56112">
    <property type="entry name" value="Protein kinase-like (PK-like)"/>
    <property type="match status" value="1"/>
</dbReference>
<accession>A0ABR7N5H0</accession>
<dbReference type="RefSeq" id="WP_249298361.1">
    <property type="nucleotide sequence ID" value="NZ_JACRSX010000018.1"/>
</dbReference>
<evidence type="ECO:0000313" key="3">
    <source>
        <dbReference type="EMBL" id="MBC8563243.1"/>
    </source>
</evidence>
<comment type="caution">
    <text evidence="3">The sequence shown here is derived from an EMBL/GenBank/DDBJ whole genome shotgun (WGS) entry which is preliminary data.</text>
</comment>
<dbReference type="InterPro" id="IPR000719">
    <property type="entry name" value="Prot_kinase_dom"/>
</dbReference>
<keyword evidence="4" id="KW-1185">Reference proteome</keyword>
<name>A0ABR7N5H0_9FIRM</name>
<feature type="domain" description="Protein kinase" evidence="2">
    <location>
        <begin position="1"/>
        <end position="331"/>
    </location>
</feature>
<proteinExistence type="predicted"/>